<dbReference type="AlphaFoldDB" id="A0A0K2SY76"/>
<organism evidence="1">
    <name type="scientific">Lepeophtheirus salmonis</name>
    <name type="common">Salmon louse</name>
    <name type="synonym">Caligus salmonis</name>
    <dbReference type="NCBI Taxonomy" id="72036"/>
    <lineage>
        <taxon>Eukaryota</taxon>
        <taxon>Metazoa</taxon>
        <taxon>Ecdysozoa</taxon>
        <taxon>Arthropoda</taxon>
        <taxon>Crustacea</taxon>
        <taxon>Multicrustacea</taxon>
        <taxon>Hexanauplia</taxon>
        <taxon>Copepoda</taxon>
        <taxon>Siphonostomatoida</taxon>
        <taxon>Caligidae</taxon>
        <taxon>Lepeophtheirus</taxon>
    </lineage>
</organism>
<proteinExistence type="predicted"/>
<accession>A0A0K2SY76</accession>
<dbReference type="EMBL" id="HACA01000966">
    <property type="protein sequence ID" value="CDW18327.1"/>
    <property type="molecule type" value="Transcribed_RNA"/>
</dbReference>
<sequence>MVFQKPNLILIYFLNLHVIELFLSVNMDYYKQGRNIPLTTNFDVSLGS</sequence>
<evidence type="ECO:0000313" key="1">
    <source>
        <dbReference type="EMBL" id="CDW18327.1"/>
    </source>
</evidence>
<name>A0A0K2SY76_LEPSM</name>
<protein>
    <submittedName>
        <fullName evidence="1">Uncharacterized protein</fullName>
    </submittedName>
</protein>
<reference evidence="1" key="1">
    <citation type="submission" date="2014-05" db="EMBL/GenBank/DDBJ databases">
        <authorList>
            <person name="Chronopoulou M."/>
        </authorList>
    </citation>
    <scope>NUCLEOTIDE SEQUENCE</scope>
    <source>
        <tissue evidence="1">Whole organism</tissue>
    </source>
</reference>